<evidence type="ECO:0000313" key="2">
    <source>
        <dbReference type="Proteomes" id="UP000789920"/>
    </source>
</evidence>
<name>A0ACA9R8J3_9GLOM</name>
<gene>
    <name evidence="1" type="ORF">RPERSI_LOCUS17728</name>
</gene>
<accession>A0ACA9R8J3</accession>
<dbReference type="EMBL" id="CAJVQC010045817">
    <property type="protein sequence ID" value="CAG8782001.1"/>
    <property type="molecule type" value="Genomic_DNA"/>
</dbReference>
<dbReference type="Proteomes" id="UP000789920">
    <property type="component" value="Unassembled WGS sequence"/>
</dbReference>
<evidence type="ECO:0000313" key="1">
    <source>
        <dbReference type="EMBL" id="CAG8782001.1"/>
    </source>
</evidence>
<keyword evidence="2" id="KW-1185">Reference proteome</keyword>
<sequence length="118" mass="13561">LNSQLHINNHWEHIDTAFSKLKGKEGVNERMNNKKLQEVASDSSLKNNLDRLTIETLRSLCSAEGLSETGNKKNLAECFAMKVTNKIKGKEIMNVDDSWQSDEDRYVNQYADNLRKDF</sequence>
<feature type="non-terminal residue" evidence="1">
    <location>
        <position position="1"/>
    </location>
</feature>
<reference evidence="1" key="1">
    <citation type="submission" date="2021-06" db="EMBL/GenBank/DDBJ databases">
        <authorList>
            <person name="Kallberg Y."/>
            <person name="Tangrot J."/>
            <person name="Rosling A."/>
        </authorList>
    </citation>
    <scope>NUCLEOTIDE SEQUENCE</scope>
    <source>
        <strain evidence="1">MA461A</strain>
    </source>
</reference>
<organism evidence="1 2">
    <name type="scientific">Racocetra persica</name>
    <dbReference type="NCBI Taxonomy" id="160502"/>
    <lineage>
        <taxon>Eukaryota</taxon>
        <taxon>Fungi</taxon>
        <taxon>Fungi incertae sedis</taxon>
        <taxon>Mucoromycota</taxon>
        <taxon>Glomeromycotina</taxon>
        <taxon>Glomeromycetes</taxon>
        <taxon>Diversisporales</taxon>
        <taxon>Gigasporaceae</taxon>
        <taxon>Racocetra</taxon>
    </lineage>
</organism>
<proteinExistence type="predicted"/>
<protein>
    <submittedName>
        <fullName evidence="1">6945_t:CDS:1</fullName>
    </submittedName>
</protein>
<comment type="caution">
    <text evidence="1">The sequence shown here is derived from an EMBL/GenBank/DDBJ whole genome shotgun (WGS) entry which is preliminary data.</text>
</comment>